<feature type="compositionally biased region" description="Low complexity" evidence="1">
    <location>
        <begin position="146"/>
        <end position="159"/>
    </location>
</feature>
<dbReference type="InterPro" id="IPR057486">
    <property type="entry name" value="DPC2"/>
</dbReference>
<feature type="compositionally biased region" description="Low complexity" evidence="1">
    <location>
        <begin position="33"/>
        <end position="50"/>
    </location>
</feature>
<keyword evidence="5" id="KW-1185">Reference proteome</keyword>
<dbReference type="EMBL" id="JALLAZ020001282">
    <property type="protein sequence ID" value="KAL3777522.1"/>
    <property type="molecule type" value="Genomic_DNA"/>
</dbReference>
<feature type="region of interest" description="Disordered" evidence="1">
    <location>
        <begin position="522"/>
        <end position="597"/>
    </location>
</feature>
<gene>
    <name evidence="4" type="ORF">ACHAW5_001337</name>
</gene>
<dbReference type="Proteomes" id="UP001530315">
    <property type="component" value="Unassembled WGS sequence"/>
</dbReference>
<keyword evidence="2" id="KW-0732">Signal</keyword>
<feature type="compositionally biased region" description="Low complexity" evidence="1">
    <location>
        <begin position="565"/>
        <end position="576"/>
    </location>
</feature>
<name>A0ABD3NNZ3_9STRA</name>
<dbReference type="AlphaFoldDB" id="A0ABD3NNZ3"/>
<dbReference type="PROSITE" id="PS51257">
    <property type="entry name" value="PROKAR_LIPOPROTEIN"/>
    <property type="match status" value="1"/>
</dbReference>
<feature type="region of interest" description="Disordered" evidence="1">
    <location>
        <begin position="33"/>
        <end position="54"/>
    </location>
</feature>
<evidence type="ECO:0000256" key="1">
    <source>
        <dbReference type="SAM" id="MobiDB-lite"/>
    </source>
</evidence>
<feature type="compositionally biased region" description="Gly residues" evidence="1">
    <location>
        <begin position="644"/>
        <end position="663"/>
    </location>
</feature>
<feature type="region of interest" description="Disordered" evidence="1">
    <location>
        <begin position="614"/>
        <end position="669"/>
    </location>
</feature>
<sequence>MKMMVALSLLMTIAGCSNNNGVTAFVPRPATTTTTTTTTTASSPLPSLAATDRHPRRRHVAVASVRRGSYDDDDDVVVASIAGGTTDRRVALARLLATSASLVALPADADAATTTEFSESPTSDASIARSKYDGKDIVPSPPPPAAAADPPAEPKPSADLDGNMAGSSAGAADVGTKAVVNEGAAIVAKSSSPASPGGGKLDPKVSIPVSSEQLLGGAVVFFGLMALANGNDGEELEADGAAATTTTSPPPPSPPADPYGLVGGRNFWDGVDVNAARSAGLVVEAPPAPSPPPPAPTAAAAAVVAGPAADGGKPKWKLEKPVPYGIQNPNGRNPFITEVLEYCEGGKVTEECADSIKGYLDNLADTGAAATTEDVTAIVGYLDSLGTDDATTAGKGRRAGAAFATYLDALSAGSAPPPSSARAVKTYLDTLNGTAGAARSARGGGASGPALPAGTVKLAPDFARYDDRLTSIEGRVATLETKVDELPDRVFEKIEAWQTRQEGRLTEEVRKIVNTLTSALPAARVESSPPPAPAAPPTPAPVPPAAAAVVPASPLAGAIPERPGVPRAGAAAPGPRKGYRFGGGSPWKSDDKPKAAVSPIPEPAAAPVVQHTPLAGAIPERNALPRAGASAPNLRSSVPKRFAVGGGGGAGWKTGKPKGGGGYLDNMSP</sequence>
<evidence type="ECO:0000313" key="5">
    <source>
        <dbReference type="Proteomes" id="UP001530315"/>
    </source>
</evidence>
<dbReference type="Pfam" id="PF25195">
    <property type="entry name" value="DPC2"/>
    <property type="match status" value="1"/>
</dbReference>
<evidence type="ECO:0000256" key="2">
    <source>
        <dbReference type="SAM" id="SignalP"/>
    </source>
</evidence>
<protein>
    <recommendedName>
        <fullName evidence="3">Diatom pyrenoid component 2 domain-containing protein</fullName>
    </recommendedName>
</protein>
<feature type="signal peptide" evidence="2">
    <location>
        <begin position="1"/>
        <end position="18"/>
    </location>
</feature>
<feature type="region of interest" description="Disordered" evidence="1">
    <location>
        <begin position="110"/>
        <end position="170"/>
    </location>
</feature>
<proteinExistence type="predicted"/>
<dbReference type="PANTHER" id="PTHR48148:SF2">
    <property type="entry name" value="PA14 DOMAIN-CONTAINING PROTEIN"/>
    <property type="match status" value="1"/>
</dbReference>
<feature type="compositionally biased region" description="Pro residues" evidence="1">
    <location>
        <begin position="528"/>
        <end position="544"/>
    </location>
</feature>
<comment type="caution">
    <text evidence="4">The sequence shown here is derived from an EMBL/GenBank/DDBJ whole genome shotgun (WGS) entry which is preliminary data.</text>
</comment>
<feature type="chain" id="PRO_5044793925" description="Diatom pyrenoid component 2 domain-containing protein" evidence="2">
    <location>
        <begin position="19"/>
        <end position="669"/>
    </location>
</feature>
<evidence type="ECO:0000313" key="4">
    <source>
        <dbReference type="EMBL" id="KAL3777522.1"/>
    </source>
</evidence>
<feature type="compositionally biased region" description="Low complexity" evidence="1">
    <location>
        <begin position="545"/>
        <end position="558"/>
    </location>
</feature>
<reference evidence="4 5" key="1">
    <citation type="submission" date="2024-10" db="EMBL/GenBank/DDBJ databases">
        <title>Updated reference genomes for cyclostephanoid diatoms.</title>
        <authorList>
            <person name="Roberts W.R."/>
            <person name="Alverson A.J."/>
        </authorList>
    </citation>
    <scope>NUCLEOTIDE SEQUENCE [LARGE SCALE GENOMIC DNA]</scope>
    <source>
        <strain evidence="4 5">AJA276-08</strain>
    </source>
</reference>
<organism evidence="4 5">
    <name type="scientific">Stephanodiscus triporus</name>
    <dbReference type="NCBI Taxonomy" id="2934178"/>
    <lineage>
        <taxon>Eukaryota</taxon>
        <taxon>Sar</taxon>
        <taxon>Stramenopiles</taxon>
        <taxon>Ochrophyta</taxon>
        <taxon>Bacillariophyta</taxon>
        <taxon>Coscinodiscophyceae</taxon>
        <taxon>Thalassiosirophycidae</taxon>
        <taxon>Stephanodiscales</taxon>
        <taxon>Stephanodiscaceae</taxon>
        <taxon>Stephanodiscus</taxon>
    </lineage>
</organism>
<evidence type="ECO:0000259" key="3">
    <source>
        <dbReference type="Pfam" id="PF25195"/>
    </source>
</evidence>
<dbReference type="PANTHER" id="PTHR48148">
    <property type="entry name" value="KERATINOCYTE PROLINE-RICH PROTEIN"/>
    <property type="match status" value="1"/>
</dbReference>
<feature type="compositionally biased region" description="Polar residues" evidence="1">
    <location>
        <begin position="116"/>
        <end position="125"/>
    </location>
</feature>
<accession>A0ABD3NNZ3</accession>
<feature type="domain" description="Diatom pyrenoid component 2" evidence="3">
    <location>
        <begin position="339"/>
        <end position="437"/>
    </location>
</feature>